<evidence type="ECO:0000313" key="1">
    <source>
        <dbReference type="EMBL" id="DAF63047.1"/>
    </source>
</evidence>
<organism evidence="1">
    <name type="scientific">Myoviridae sp. ct9dX1</name>
    <dbReference type="NCBI Taxonomy" id="2827665"/>
    <lineage>
        <taxon>Viruses</taxon>
        <taxon>Duplodnaviria</taxon>
        <taxon>Heunggongvirae</taxon>
        <taxon>Uroviricota</taxon>
        <taxon>Caudoviricetes</taxon>
    </lineage>
</organism>
<protein>
    <submittedName>
        <fullName evidence="1">Capsid protein</fullName>
    </submittedName>
</protein>
<dbReference type="EMBL" id="BK032832">
    <property type="protein sequence ID" value="DAF63047.1"/>
    <property type="molecule type" value="Genomic_DNA"/>
</dbReference>
<name>A0A8S5TJ67_9CAUD</name>
<sequence>MAAWLCFGRGSSRVAYLERLCDILNIFDPDKYNEIMSCNAILLKWPLGQVRRTFYKSRPAGGEIRLRRTGGCRIIWPWQTFSARYKKNGRKLLKRRIKLHHRRIEGVVVEWFPYQKGVSVRYE</sequence>
<reference evidence="1" key="1">
    <citation type="journal article" date="2021" name="Proc. Natl. Acad. Sci. U.S.A.">
        <title>A Catalog of Tens of Thousands of Viruses from Human Metagenomes Reveals Hidden Associations with Chronic Diseases.</title>
        <authorList>
            <person name="Tisza M.J."/>
            <person name="Buck C.B."/>
        </authorList>
    </citation>
    <scope>NUCLEOTIDE SEQUENCE</scope>
    <source>
        <strain evidence="1">Ct9dX1</strain>
    </source>
</reference>
<proteinExistence type="predicted"/>
<accession>A0A8S5TJ67</accession>